<feature type="transmembrane region" description="Helical" evidence="13">
    <location>
        <begin position="172"/>
        <end position="195"/>
    </location>
</feature>
<comment type="subunit">
    <text evidence="4">Homotrimer.</text>
</comment>
<dbReference type="EC" id="1.7.2.1" evidence="5"/>
<comment type="cofactor">
    <cofactor evidence="2">
        <name>Cu(2+)</name>
        <dbReference type="ChEBI" id="CHEBI:29036"/>
    </cofactor>
</comment>
<gene>
    <name evidence="16" type="ORF">GCM10025778_11090</name>
</gene>
<comment type="similarity">
    <text evidence="3">Belongs to the multicopper oxidase family.</text>
</comment>
<organism evidence="16 17">
    <name type="scientific">Paeniglutamicibacter antarcticus</name>
    <dbReference type="NCBI Taxonomy" id="494023"/>
    <lineage>
        <taxon>Bacteria</taxon>
        <taxon>Bacillati</taxon>
        <taxon>Actinomycetota</taxon>
        <taxon>Actinomycetes</taxon>
        <taxon>Micrococcales</taxon>
        <taxon>Micrococcaceae</taxon>
        <taxon>Paeniglutamicibacter</taxon>
    </lineage>
</organism>
<evidence type="ECO:0000256" key="12">
    <source>
        <dbReference type="SAM" id="MobiDB-lite"/>
    </source>
</evidence>
<reference evidence="17" key="1">
    <citation type="journal article" date="2019" name="Int. J. Syst. Evol. Microbiol.">
        <title>The Global Catalogue of Microorganisms (GCM) 10K type strain sequencing project: providing services to taxonomists for standard genome sequencing and annotation.</title>
        <authorList>
            <consortium name="The Broad Institute Genomics Platform"/>
            <consortium name="The Broad Institute Genome Sequencing Center for Infectious Disease"/>
            <person name="Wu L."/>
            <person name="Ma J."/>
        </authorList>
    </citation>
    <scope>NUCLEOTIDE SEQUENCE [LARGE SCALE GENOMIC DNA]</scope>
    <source>
        <strain evidence="17">JCM 18952</strain>
    </source>
</reference>
<feature type="transmembrane region" description="Helical" evidence="13">
    <location>
        <begin position="215"/>
        <end position="235"/>
    </location>
</feature>
<dbReference type="SUPFAM" id="SSF49503">
    <property type="entry name" value="Cupredoxins"/>
    <property type="match status" value="3"/>
</dbReference>
<dbReference type="Pfam" id="PF13473">
    <property type="entry name" value="Cupredoxin_1"/>
    <property type="match status" value="1"/>
</dbReference>
<evidence type="ECO:0000256" key="11">
    <source>
        <dbReference type="ARBA" id="ARBA00049340"/>
    </source>
</evidence>
<keyword evidence="10" id="KW-0186">Copper</keyword>
<dbReference type="Gene3D" id="2.60.40.420">
    <property type="entry name" value="Cupredoxins - blue copper proteins"/>
    <property type="match status" value="3"/>
</dbReference>
<evidence type="ECO:0000256" key="6">
    <source>
        <dbReference type="ARBA" id="ARBA00017290"/>
    </source>
</evidence>
<dbReference type="CDD" id="cd11020">
    <property type="entry name" value="CuRO_1_CuNIR"/>
    <property type="match status" value="1"/>
</dbReference>
<dbReference type="InterPro" id="IPR045087">
    <property type="entry name" value="Cu-oxidase_fam"/>
</dbReference>
<evidence type="ECO:0000313" key="16">
    <source>
        <dbReference type="EMBL" id="GAA5226576.1"/>
    </source>
</evidence>
<evidence type="ECO:0000256" key="2">
    <source>
        <dbReference type="ARBA" id="ARBA00001973"/>
    </source>
</evidence>
<keyword evidence="13" id="KW-0812">Transmembrane</keyword>
<dbReference type="InterPro" id="IPR008972">
    <property type="entry name" value="Cupredoxin"/>
</dbReference>
<feature type="transmembrane region" description="Helical" evidence="13">
    <location>
        <begin position="439"/>
        <end position="456"/>
    </location>
</feature>
<evidence type="ECO:0000256" key="5">
    <source>
        <dbReference type="ARBA" id="ARBA00011882"/>
    </source>
</evidence>
<evidence type="ECO:0000313" key="17">
    <source>
        <dbReference type="Proteomes" id="UP001501257"/>
    </source>
</evidence>
<dbReference type="Pfam" id="PF07732">
    <property type="entry name" value="Cu-oxidase_3"/>
    <property type="match status" value="1"/>
</dbReference>
<feature type="transmembrane region" description="Helical" evidence="13">
    <location>
        <begin position="377"/>
        <end position="394"/>
    </location>
</feature>
<feature type="domain" description="Plastocyanin-like" evidence="14">
    <location>
        <begin position="643"/>
        <end position="747"/>
    </location>
</feature>
<feature type="transmembrane region" description="Helical" evidence="13">
    <location>
        <begin position="241"/>
        <end position="258"/>
    </location>
</feature>
<evidence type="ECO:0000256" key="4">
    <source>
        <dbReference type="ARBA" id="ARBA00011233"/>
    </source>
</evidence>
<keyword evidence="7" id="KW-0479">Metal-binding</keyword>
<evidence type="ECO:0000256" key="3">
    <source>
        <dbReference type="ARBA" id="ARBA00010609"/>
    </source>
</evidence>
<dbReference type="PANTHER" id="PTHR11709:SF394">
    <property type="entry name" value="FI03373P-RELATED"/>
    <property type="match status" value="1"/>
</dbReference>
<feature type="domain" description="EfeO-type cupredoxin-like" evidence="15">
    <location>
        <begin position="475"/>
        <end position="543"/>
    </location>
</feature>
<feature type="transmembrane region" description="Helical" evidence="13">
    <location>
        <begin position="349"/>
        <end position="371"/>
    </location>
</feature>
<comment type="caution">
    <text evidence="16">The sequence shown here is derived from an EMBL/GenBank/DDBJ whole genome shotgun (WGS) entry which is preliminary data.</text>
</comment>
<accession>A0ABP9TKB0</accession>
<evidence type="ECO:0000256" key="10">
    <source>
        <dbReference type="ARBA" id="ARBA00023008"/>
    </source>
</evidence>
<dbReference type="PRINTS" id="PR00695">
    <property type="entry name" value="CUNO2RDTASE"/>
</dbReference>
<dbReference type="Proteomes" id="UP001501257">
    <property type="component" value="Unassembled WGS sequence"/>
</dbReference>
<protein>
    <recommendedName>
        <fullName evidence="6">Copper-containing nitrite reductase</fullName>
        <ecNumber evidence="5">1.7.2.1</ecNumber>
    </recommendedName>
</protein>
<keyword evidence="13" id="KW-1133">Transmembrane helix</keyword>
<keyword evidence="8" id="KW-0677">Repeat</keyword>
<dbReference type="CDD" id="cd04208">
    <property type="entry name" value="CuRO_2_CuNIR"/>
    <property type="match status" value="1"/>
</dbReference>
<feature type="transmembrane region" description="Helical" evidence="13">
    <location>
        <begin position="140"/>
        <end position="160"/>
    </location>
</feature>
<keyword evidence="9" id="KW-0560">Oxidoreductase</keyword>
<comment type="catalytic activity">
    <reaction evidence="11">
        <text>nitric oxide + Fe(III)-[cytochrome c] + H2O = Fe(II)-[cytochrome c] + nitrite + 2 H(+)</text>
        <dbReference type="Rhea" id="RHEA:15233"/>
        <dbReference type="Rhea" id="RHEA-COMP:10350"/>
        <dbReference type="Rhea" id="RHEA-COMP:14399"/>
        <dbReference type="ChEBI" id="CHEBI:15377"/>
        <dbReference type="ChEBI" id="CHEBI:15378"/>
        <dbReference type="ChEBI" id="CHEBI:16301"/>
        <dbReference type="ChEBI" id="CHEBI:16480"/>
        <dbReference type="ChEBI" id="CHEBI:29033"/>
        <dbReference type="ChEBI" id="CHEBI:29034"/>
        <dbReference type="EC" id="1.7.2.1"/>
    </reaction>
</comment>
<feature type="transmembrane region" description="Helical" evidence="13">
    <location>
        <begin position="78"/>
        <end position="97"/>
    </location>
</feature>
<dbReference type="InterPro" id="IPR001287">
    <property type="entry name" value="NO2-reductase_Cu"/>
</dbReference>
<evidence type="ECO:0000259" key="14">
    <source>
        <dbReference type="Pfam" id="PF07732"/>
    </source>
</evidence>
<proteinExistence type="inferred from homology"/>
<evidence type="ECO:0000256" key="13">
    <source>
        <dbReference type="SAM" id="Phobius"/>
    </source>
</evidence>
<evidence type="ECO:0000256" key="9">
    <source>
        <dbReference type="ARBA" id="ARBA00023002"/>
    </source>
</evidence>
<feature type="transmembrane region" description="Helical" evidence="13">
    <location>
        <begin position="306"/>
        <end position="328"/>
    </location>
</feature>
<dbReference type="InterPro" id="IPR011707">
    <property type="entry name" value="Cu-oxidase-like_N"/>
</dbReference>
<evidence type="ECO:0000259" key="15">
    <source>
        <dbReference type="Pfam" id="PF13473"/>
    </source>
</evidence>
<feature type="region of interest" description="Disordered" evidence="12">
    <location>
        <begin position="410"/>
        <end position="433"/>
    </location>
</feature>
<name>A0ABP9TKB0_9MICC</name>
<dbReference type="PANTHER" id="PTHR11709">
    <property type="entry name" value="MULTI-COPPER OXIDASE"/>
    <property type="match status" value="1"/>
</dbReference>
<dbReference type="InterPro" id="IPR028096">
    <property type="entry name" value="EfeO_Cupredoxin"/>
</dbReference>
<evidence type="ECO:0000256" key="8">
    <source>
        <dbReference type="ARBA" id="ARBA00022737"/>
    </source>
</evidence>
<evidence type="ECO:0000256" key="1">
    <source>
        <dbReference type="ARBA" id="ARBA00001960"/>
    </source>
</evidence>
<keyword evidence="13" id="KW-0472">Membrane</keyword>
<comment type="cofactor">
    <cofactor evidence="1">
        <name>Cu(+)</name>
        <dbReference type="ChEBI" id="CHEBI:49552"/>
    </cofactor>
</comment>
<sequence length="895" mass="93942">MSKNPARGFWPMRDLPVAFWLVVLVVATLVHRQIPAPRWLMIHLLLLGALSHAILVWSQYFAIALLRTPPREHDRATQNWRLVMLNAGTSVVIIGVLSGLWPITALGAALIAGAVIWHGANLFTRMRRALPSRFGATVKYYIAAACFLPVGAVLGTILAHGSGSPTHEQLTLSHALINVLGWVGLTVAGTLVTLWPTMLRTKIADAAARNSQRALPVLISSALTAGIGAGFGLIPVAALGLLGYITGLGLMASSFIQVARNKPPKTFSTLSVLGAVSWWIGALVALLVSMLGTGDWQVLSRLFSSITPFLVAGFAAQVLLGALSYLVPVALGGGPAPVRAATTMLDRGAVLRVSTANAALLVCALPVPSLVRVLCSALYLVAMASFLPLLFMALRSHKTAKAKVAAEAKNQVTSTGLPPPRVRMAPEGERPAGQRAGQAMAGLIAVVLAIAMGVALDPAASGLGAPAPAAGAATAGPVAATQRKTVKVKAADMRFSPSLIEVQPGTHLVIEVTNTDAAETHDLVLATGANSGRLAPGQSATIDAGVITGHVAAWCSIVGHKQMGMVLDIKATGAPAAPRAEGNEPESGHGSMQMPAAATPDLLAAPEKAFTAHDARLPRLPAKAKDSKPAVHKATFTATEAVLEVSPGVRQKLWTFNGTAPGPLLHGRVGDKFEITLRNDGSMGHSIDFHAGALAPDEPMRTIQPGESLLYKFTASKAGIWMYHCSTMPMSAHIANGMFGTVVIEPDDLPVVDESYVLAQSEFYLGAQDAEVDTAKLAAEKPDLVVFNGYANQYVHRPLEAKVGERVRIWLLDIGPNRASSFHVIGGQFDTTWLEGNYLLDGRGKGQGGSQALAMGVAQGGFVELVFPEPGHYPFVSHVMVDAERGAQGVFKVVK</sequence>
<evidence type="ECO:0000256" key="7">
    <source>
        <dbReference type="ARBA" id="ARBA00022723"/>
    </source>
</evidence>
<feature type="transmembrane region" description="Helical" evidence="13">
    <location>
        <begin position="103"/>
        <end position="120"/>
    </location>
</feature>
<dbReference type="EMBL" id="BAABLK010000022">
    <property type="protein sequence ID" value="GAA5226576.1"/>
    <property type="molecule type" value="Genomic_DNA"/>
</dbReference>
<dbReference type="RefSeq" id="WP_345466888.1">
    <property type="nucleotide sequence ID" value="NZ_BAABLK010000022.1"/>
</dbReference>
<feature type="transmembrane region" description="Helical" evidence="13">
    <location>
        <begin position="270"/>
        <end position="294"/>
    </location>
</feature>
<keyword evidence="17" id="KW-1185">Reference proteome</keyword>
<feature type="transmembrane region" description="Helical" evidence="13">
    <location>
        <begin position="42"/>
        <end position="66"/>
    </location>
</feature>